<organism evidence="3 4">
    <name type="scientific">Methylobacterium oryzae</name>
    <dbReference type="NCBI Taxonomy" id="334852"/>
    <lineage>
        <taxon>Bacteria</taxon>
        <taxon>Pseudomonadati</taxon>
        <taxon>Pseudomonadota</taxon>
        <taxon>Alphaproteobacteria</taxon>
        <taxon>Hyphomicrobiales</taxon>
        <taxon>Methylobacteriaceae</taxon>
        <taxon>Methylobacterium</taxon>
    </lineage>
</organism>
<dbReference type="EMBL" id="MLCA01000009">
    <property type="protein sequence ID" value="MEE7492215.1"/>
    <property type="molecule type" value="Genomic_DNA"/>
</dbReference>
<evidence type="ECO:0000259" key="2">
    <source>
        <dbReference type="Pfam" id="PF00239"/>
    </source>
</evidence>
<sequence>MVVYVRHRSDRSGPDIGARVGTALAAVSAIGVIPGMCRVLVDALDHRRTIAELRAMVRAGDVEVVVVDRIESLSGDVIVLDALMREFAAAGVELVVPHLGRLARADMPAAGLLPSARRLRV</sequence>
<gene>
    <name evidence="3" type="ORF">MOTC310_17720</name>
</gene>
<feature type="domain" description="Resolvase/invertase-type recombinase catalytic" evidence="2">
    <location>
        <begin position="45"/>
        <end position="98"/>
    </location>
</feature>
<reference evidence="3 4" key="1">
    <citation type="journal article" date="2012" name="Genet. Mol. Biol.">
        <title>Analysis of 16S rRNA and mxaF genes revealing insights into Methylobacterium niche-specific plant association.</title>
        <authorList>
            <person name="Dourado M.N."/>
            <person name="Andreote F.D."/>
            <person name="Dini-Andreote F."/>
            <person name="Conti R."/>
            <person name="Araujo J.M."/>
            <person name="Araujo W.L."/>
        </authorList>
    </citation>
    <scope>NUCLEOTIDE SEQUENCE [LARGE SCALE GENOMIC DNA]</scope>
    <source>
        <strain evidence="3 4">TC3-10</strain>
    </source>
</reference>
<dbReference type="SUPFAM" id="SSF53041">
    <property type="entry name" value="Resolvase-like"/>
    <property type="match status" value="1"/>
</dbReference>
<proteinExistence type="predicted"/>
<keyword evidence="1" id="KW-1133">Transmembrane helix</keyword>
<accession>A0ABU7TSR7</accession>
<evidence type="ECO:0000313" key="3">
    <source>
        <dbReference type="EMBL" id="MEE7492215.1"/>
    </source>
</evidence>
<dbReference type="InterPro" id="IPR036162">
    <property type="entry name" value="Resolvase-like_N_sf"/>
</dbReference>
<dbReference type="InterPro" id="IPR006119">
    <property type="entry name" value="Resolv_N"/>
</dbReference>
<keyword evidence="1" id="KW-0472">Membrane</keyword>
<comment type="caution">
    <text evidence="3">The sequence shown here is derived from an EMBL/GenBank/DDBJ whole genome shotgun (WGS) entry which is preliminary data.</text>
</comment>
<dbReference type="Pfam" id="PF00239">
    <property type="entry name" value="Resolvase"/>
    <property type="match status" value="1"/>
</dbReference>
<name>A0ABU7TSR7_9HYPH</name>
<protein>
    <recommendedName>
        <fullName evidence="2">Resolvase/invertase-type recombinase catalytic domain-containing protein</fullName>
    </recommendedName>
</protein>
<dbReference type="Proteomes" id="UP001355206">
    <property type="component" value="Unassembled WGS sequence"/>
</dbReference>
<keyword evidence="1" id="KW-0812">Transmembrane</keyword>
<keyword evidence="4" id="KW-1185">Reference proteome</keyword>
<evidence type="ECO:0000313" key="4">
    <source>
        <dbReference type="Proteomes" id="UP001355206"/>
    </source>
</evidence>
<evidence type="ECO:0000256" key="1">
    <source>
        <dbReference type="SAM" id="Phobius"/>
    </source>
</evidence>
<feature type="transmembrane region" description="Helical" evidence="1">
    <location>
        <begin position="20"/>
        <end position="41"/>
    </location>
</feature>